<evidence type="ECO:0000313" key="1">
    <source>
        <dbReference type="EMBL" id="MEQ2185059.1"/>
    </source>
</evidence>
<protein>
    <submittedName>
        <fullName evidence="1">Uncharacterized protein</fullName>
    </submittedName>
</protein>
<comment type="caution">
    <text evidence="1">The sequence shown here is derived from an EMBL/GenBank/DDBJ whole genome shotgun (WGS) entry which is preliminary data.</text>
</comment>
<evidence type="ECO:0000313" key="2">
    <source>
        <dbReference type="Proteomes" id="UP001476798"/>
    </source>
</evidence>
<proteinExistence type="predicted"/>
<organism evidence="1 2">
    <name type="scientific">Goodea atripinnis</name>
    <dbReference type="NCBI Taxonomy" id="208336"/>
    <lineage>
        <taxon>Eukaryota</taxon>
        <taxon>Metazoa</taxon>
        <taxon>Chordata</taxon>
        <taxon>Craniata</taxon>
        <taxon>Vertebrata</taxon>
        <taxon>Euteleostomi</taxon>
        <taxon>Actinopterygii</taxon>
        <taxon>Neopterygii</taxon>
        <taxon>Teleostei</taxon>
        <taxon>Neoteleostei</taxon>
        <taxon>Acanthomorphata</taxon>
        <taxon>Ovalentaria</taxon>
        <taxon>Atherinomorphae</taxon>
        <taxon>Cyprinodontiformes</taxon>
        <taxon>Goodeidae</taxon>
        <taxon>Goodea</taxon>
    </lineage>
</organism>
<gene>
    <name evidence="1" type="ORF">GOODEAATRI_014355</name>
</gene>
<sequence length="199" mass="22024">MLGVGPLLSDRPRTHKDVFYVPQPETHPLNPSLVQASSMGTRNLQRNPSLAPGEAFPNKPCESFFMQGEIRVLLVRSEAVTQSTLRCCNTIKYESPVRRRSDRSVRIIQEGEEGGVAHTNAPVYQNSTRPWPVHLERFVKSEPEARCDRPAFSSPAPCVSSPLQAAGGEECAPSGESNRITQIRNLNAEQTNGLRMGMR</sequence>
<dbReference type="EMBL" id="JAHRIO010080972">
    <property type="protein sequence ID" value="MEQ2185059.1"/>
    <property type="molecule type" value="Genomic_DNA"/>
</dbReference>
<name>A0ABV0PNI3_9TELE</name>
<dbReference type="Proteomes" id="UP001476798">
    <property type="component" value="Unassembled WGS sequence"/>
</dbReference>
<accession>A0ABV0PNI3</accession>
<keyword evidence="2" id="KW-1185">Reference proteome</keyword>
<reference evidence="1 2" key="1">
    <citation type="submission" date="2021-06" db="EMBL/GenBank/DDBJ databases">
        <authorList>
            <person name="Palmer J.M."/>
        </authorList>
    </citation>
    <scope>NUCLEOTIDE SEQUENCE [LARGE SCALE GENOMIC DNA]</scope>
    <source>
        <strain evidence="1 2">GA_2019</strain>
        <tissue evidence="1">Muscle</tissue>
    </source>
</reference>